<protein>
    <submittedName>
        <fullName evidence="1">Uncharacterized protein</fullName>
    </submittedName>
</protein>
<dbReference type="AlphaFoldDB" id="A0A6C0DTR9"/>
<proteinExistence type="predicted"/>
<sequence length="390" mass="44914">MNYSAIDLDIDHYNNQDLERFFNLGKNYSEHDITSKEIDIRKKLLGNISDKSFQNRLFMFLDEAKRILFQNINKITLEPGDGTNFVIQKSKDSIMNHVDPLNTFLTDTAPGSLNKLRRRTRLMSLSMNTLFRDDTSISSSDCFFTLTYTLKNVVGIRLLSIELPESIYLISNKLMSNWLYIWVPATDISGNIFIPEGCYDASVLELTLENAINNTLGVTDFTVLIDPISKRTTISHNLGYSFELSLFNPDSDVCRTTKFEQSLGWILGYRCSLYSNSDSYTSEGLFFEAPLEYLFFSLNDYNYNNSSTVVAQLYENYIEENILAKIPYNNNNFKILFDGSSDVISPHRQFFGPVDIKKFAMKLLNKFGQVVDINFMDFSFTLEVEMIYDI</sequence>
<organism evidence="1">
    <name type="scientific">viral metagenome</name>
    <dbReference type="NCBI Taxonomy" id="1070528"/>
    <lineage>
        <taxon>unclassified sequences</taxon>
        <taxon>metagenomes</taxon>
        <taxon>organismal metagenomes</taxon>
    </lineage>
</organism>
<reference evidence="1" key="1">
    <citation type="journal article" date="2020" name="Nature">
        <title>Giant virus diversity and host interactions through global metagenomics.</title>
        <authorList>
            <person name="Schulz F."/>
            <person name="Roux S."/>
            <person name="Paez-Espino D."/>
            <person name="Jungbluth S."/>
            <person name="Walsh D.A."/>
            <person name="Denef V.J."/>
            <person name="McMahon K.D."/>
            <person name="Konstantinidis K.T."/>
            <person name="Eloe-Fadrosh E.A."/>
            <person name="Kyrpides N.C."/>
            <person name="Woyke T."/>
        </authorList>
    </citation>
    <scope>NUCLEOTIDE SEQUENCE</scope>
    <source>
        <strain evidence="1">GVMAG-M-3300023174-5</strain>
    </source>
</reference>
<name>A0A6C0DTR9_9ZZZZ</name>
<dbReference type="EMBL" id="MN739670">
    <property type="protein sequence ID" value="QHT19912.1"/>
    <property type="molecule type" value="Genomic_DNA"/>
</dbReference>
<accession>A0A6C0DTR9</accession>
<evidence type="ECO:0000313" key="1">
    <source>
        <dbReference type="EMBL" id="QHT19912.1"/>
    </source>
</evidence>